<evidence type="ECO:0000256" key="1">
    <source>
        <dbReference type="ARBA" id="ARBA00022741"/>
    </source>
</evidence>
<evidence type="ECO:0000313" key="6">
    <source>
        <dbReference type="Proteomes" id="UP000194903"/>
    </source>
</evidence>
<dbReference type="Gene3D" id="3.40.50.300">
    <property type="entry name" value="P-loop containing nucleotide triphosphate hydrolases"/>
    <property type="match status" value="2"/>
</dbReference>
<sequence length="493" mass="56040">MSLIQTDHLTFTHEGNAEPVFDGLSMQLDTDWKTGVIGRNGRGKTTFLRLLHGDFAYSGGIYMNVACDYFPFPVDNPGRPTAQLIQTFVPAGEEWQLERELNLLEVSPDVLERPFAALSGGEQTKVLLAALFLREDHFLLIDEPTNHLDRHAREVVSRYLRRKHGFLLVSHDRAFLDGCVDHILSFERTGVKIQRGNYSSWNENRQRQEQFERSQDRKLRKDISRLEAAAARTSNWSDKMEKTKRGTRNSGLRPDTGYIGHRSAKMMKRSKAIEARQQAAIDEKSQLLHNMEQAPPLRLSPLRYCVETLAELKQVSIRYDGRDICCPVDLTISRGDCVALVGKNGAGKSSLLKLLCGAPVDYSGRLYIGSGLRISYVPQDTSFLTGGLESFACQRGIDRSLFYTILRKLDFSRTLFEQDMRTYSAGQKKKVLLAASLCEQAHLYLWDEPLNYIDIDSRIQIEELLKQYRPTMLLVEHDRAFCDAVAARTVELV</sequence>
<gene>
    <name evidence="5" type="ORF">CBW42_11690</name>
</gene>
<name>A0A252F242_9FIRM</name>
<comment type="caution">
    <text evidence="5">The sequence shown here is derived from an EMBL/GenBank/DDBJ whole genome shotgun (WGS) entry which is preliminary data.</text>
</comment>
<evidence type="ECO:0000256" key="2">
    <source>
        <dbReference type="ARBA" id="ARBA00022840"/>
    </source>
</evidence>
<dbReference type="PROSITE" id="PS00211">
    <property type="entry name" value="ABC_TRANSPORTER_1"/>
    <property type="match status" value="2"/>
</dbReference>
<evidence type="ECO:0000259" key="4">
    <source>
        <dbReference type="PROSITE" id="PS50893"/>
    </source>
</evidence>
<evidence type="ECO:0000313" key="5">
    <source>
        <dbReference type="EMBL" id="OUM19812.1"/>
    </source>
</evidence>
<dbReference type="AlphaFoldDB" id="A0A252F242"/>
<dbReference type="CDD" id="cd03221">
    <property type="entry name" value="ABCF_EF-3"/>
    <property type="match status" value="2"/>
</dbReference>
<dbReference type="NCBIfam" id="NF000355">
    <property type="entry name" value="ribo_prot_ABC_F"/>
    <property type="match status" value="1"/>
</dbReference>
<accession>A0A252F242</accession>
<keyword evidence="1" id="KW-0547">Nucleotide-binding</keyword>
<feature type="domain" description="ABC transporter" evidence="4">
    <location>
        <begin position="4"/>
        <end position="213"/>
    </location>
</feature>
<dbReference type="PANTHER" id="PTHR42855">
    <property type="entry name" value="ABC TRANSPORTER ATP-BINDING SUBUNIT"/>
    <property type="match status" value="1"/>
</dbReference>
<dbReference type="EMBL" id="NHOC01000010">
    <property type="protein sequence ID" value="OUM19812.1"/>
    <property type="molecule type" value="Genomic_DNA"/>
</dbReference>
<dbReference type="OrthoDB" id="9801441at2"/>
<proteinExistence type="predicted"/>
<dbReference type="PANTHER" id="PTHR42855:SF2">
    <property type="entry name" value="DRUG RESISTANCE ABC TRANSPORTER,ATP-BINDING PROTEIN"/>
    <property type="match status" value="1"/>
</dbReference>
<dbReference type="PROSITE" id="PS50893">
    <property type="entry name" value="ABC_TRANSPORTER_2"/>
    <property type="match status" value="2"/>
</dbReference>
<dbReference type="InterPro" id="IPR051309">
    <property type="entry name" value="ABCF_ATPase"/>
</dbReference>
<keyword evidence="2" id="KW-0067">ATP-binding</keyword>
<dbReference type="GO" id="GO:0005524">
    <property type="term" value="F:ATP binding"/>
    <property type="evidence" value="ECO:0007669"/>
    <property type="project" value="UniProtKB-KW"/>
</dbReference>
<dbReference type="InterPro" id="IPR003593">
    <property type="entry name" value="AAA+_ATPase"/>
</dbReference>
<dbReference type="SUPFAM" id="SSF52540">
    <property type="entry name" value="P-loop containing nucleoside triphosphate hydrolases"/>
    <property type="match status" value="2"/>
</dbReference>
<dbReference type="Proteomes" id="UP000194903">
    <property type="component" value="Unassembled WGS sequence"/>
</dbReference>
<dbReference type="InterPro" id="IPR027417">
    <property type="entry name" value="P-loop_NTPase"/>
</dbReference>
<keyword evidence="6" id="KW-1185">Reference proteome</keyword>
<feature type="region of interest" description="Disordered" evidence="3">
    <location>
        <begin position="233"/>
        <end position="259"/>
    </location>
</feature>
<dbReference type="InterPro" id="IPR003439">
    <property type="entry name" value="ABC_transporter-like_ATP-bd"/>
</dbReference>
<reference evidence="5 6" key="1">
    <citation type="submission" date="2017-05" db="EMBL/GenBank/DDBJ databases">
        <title>Butyricicoccus porcorum sp. nov. a butyrate-producing bacterium from the swine intestinal tract.</title>
        <authorList>
            <person name="Trachsel J."/>
            <person name="Humphrey S."/>
            <person name="Allen H.K."/>
        </authorList>
    </citation>
    <scope>NUCLEOTIDE SEQUENCE [LARGE SCALE GENOMIC DNA]</scope>
    <source>
        <strain evidence="5">BB10</strain>
    </source>
</reference>
<evidence type="ECO:0000256" key="3">
    <source>
        <dbReference type="SAM" id="MobiDB-lite"/>
    </source>
</evidence>
<feature type="domain" description="ABC transporter" evidence="4">
    <location>
        <begin position="310"/>
        <end position="493"/>
    </location>
</feature>
<dbReference type="Pfam" id="PF00005">
    <property type="entry name" value="ABC_tran"/>
    <property type="match status" value="2"/>
</dbReference>
<protein>
    <submittedName>
        <fullName evidence="5">Lsa family ABC-F type ribosomal protection protein</fullName>
    </submittedName>
</protein>
<dbReference type="InterPro" id="IPR017871">
    <property type="entry name" value="ABC_transporter-like_CS"/>
</dbReference>
<dbReference type="SMART" id="SM00382">
    <property type="entry name" value="AAA"/>
    <property type="match status" value="2"/>
</dbReference>
<dbReference type="RefSeq" id="WP_087021712.1">
    <property type="nucleotide sequence ID" value="NZ_CP178353.1"/>
</dbReference>
<dbReference type="GO" id="GO:0016887">
    <property type="term" value="F:ATP hydrolysis activity"/>
    <property type="evidence" value="ECO:0007669"/>
    <property type="project" value="InterPro"/>
</dbReference>
<organism evidence="5 6">
    <name type="scientific">Butyricicoccus porcorum</name>
    <dbReference type="NCBI Taxonomy" id="1945634"/>
    <lineage>
        <taxon>Bacteria</taxon>
        <taxon>Bacillati</taxon>
        <taxon>Bacillota</taxon>
        <taxon>Clostridia</taxon>
        <taxon>Eubacteriales</taxon>
        <taxon>Butyricicoccaceae</taxon>
        <taxon>Butyricicoccus</taxon>
    </lineage>
</organism>